<dbReference type="GO" id="GO:0005737">
    <property type="term" value="C:cytoplasm"/>
    <property type="evidence" value="ECO:0007669"/>
    <property type="project" value="TreeGrafter"/>
</dbReference>
<evidence type="ECO:0000259" key="3">
    <source>
        <dbReference type="Pfam" id="PF13191"/>
    </source>
</evidence>
<keyword evidence="2" id="KW-0067">ATP-binding</keyword>
<dbReference type="Pfam" id="PF13424">
    <property type="entry name" value="TPR_12"/>
    <property type="match status" value="1"/>
</dbReference>
<reference evidence="5" key="1">
    <citation type="submission" date="2015-10" db="EMBL/GenBank/DDBJ databases">
        <authorList>
            <person name="Lehtovirta-Morley L.E."/>
            <person name="Vieille C."/>
        </authorList>
    </citation>
    <scope>NUCLEOTIDE SEQUENCE [LARGE SCALE GENOMIC DNA]</scope>
</reference>
<dbReference type="InterPro" id="IPR019734">
    <property type="entry name" value="TPR_rpt"/>
</dbReference>
<evidence type="ECO:0000256" key="1">
    <source>
        <dbReference type="ARBA" id="ARBA00022741"/>
    </source>
</evidence>
<dbReference type="Proteomes" id="UP000196239">
    <property type="component" value="Chromosome 1"/>
</dbReference>
<dbReference type="GO" id="GO:0004016">
    <property type="term" value="F:adenylate cyclase activity"/>
    <property type="evidence" value="ECO:0007669"/>
    <property type="project" value="TreeGrafter"/>
</dbReference>
<dbReference type="InterPro" id="IPR027417">
    <property type="entry name" value="P-loop_NTPase"/>
</dbReference>
<dbReference type="EMBL" id="LN890280">
    <property type="protein sequence ID" value="CUR51363.1"/>
    <property type="molecule type" value="Genomic_DNA"/>
</dbReference>
<evidence type="ECO:0000313" key="4">
    <source>
        <dbReference type="EMBL" id="CUR51363.1"/>
    </source>
</evidence>
<dbReference type="Gene3D" id="3.40.50.300">
    <property type="entry name" value="P-loop containing nucleotide triphosphate hydrolases"/>
    <property type="match status" value="1"/>
</dbReference>
<organism evidence="4 5">
    <name type="scientific">Nitrosotalea devaniterrae</name>
    <dbReference type="NCBI Taxonomy" id="1078905"/>
    <lineage>
        <taxon>Archaea</taxon>
        <taxon>Nitrososphaerota</taxon>
        <taxon>Nitrososphaeria</taxon>
        <taxon>Nitrosotaleales</taxon>
        <taxon>Nitrosotaleaceae</taxon>
        <taxon>Nitrosotalea</taxon>
    </lineage>
</organism>
<dbReference type="SUPFAM" id="SSF52540">
    <property type="entry name" value="P-loop containing nucleoside triphosphate hydrolases"/>
    <property type="match status" value="1"/>
</dbReference>
<protein>
    <recommendedName>
        <fullName evidence="3">Orc1-like AAA ATPase domain-containing protein</fullName>
    </recommendedName>
</protein>
<dbReference type="GO" id="GO:0005524">
    <property type="term" value="F:ATP binding"/>
    <property type="evidence" value="ECO:0007669"/>
    <property type="project" value="UniProtKB-KW"/>
</dbReference>
<dbReference type="SUPFAM" id="SSF48452">
    <property type="entry name" value="TPR-like"/>
    <property type="match status" value="3"/>
</dbReference>
<dbReference type="PANTHER" id="PTHR16305:SF28">
    <property type="entry name" value="GUANYLATE CYCLASE DOMAIN-CONTAINING PROTEIN"/>
    <property type="match status" value="1"/>
</dbReference>
<evidence type="ECO:0000313" key="5">
    <source>
        <dbReference type="Proteomes" id="UP000196239"/>
    </source>
</evidence>
<dbReference type="InterPro" id="IPR041664">
    <property type="entry name" value="AAA_16"/>
</dbReference>
<feature type="domain" description="Orc1-like AAA ATPase" evidence="3">
    <location>
        <begin position="15"/>
        <end position="187"/>
    </location>
</feature>
<keyword evidence="5" id="KW-1185">Reference proteome</keyword>
<dbReference type="SMART" id="SM00028">
    <property type="entry name" value="TPR"/>
    <property type="match status" value="4"/>
</dbReference>
<sequence length="841" mass="98202">MSEKVVSSQQFFLDREDTLQKLESIFEEVNNYTENKFVFVIGEAGIGKTSLINKFLTSIEDKDTAILTARGYEEQDLPLFSFIEMMKDFLNTYRNFTRGDLFDTILNLAKLVPSLEPYVTTTQEITKTVRGISNVDKYSIDNSHYVFSNYLSIFQKISKKKTMVFHAEDIQWFDNTSLEILSYIMKKIDKKIMIIISYRTGFITTQKDLDAKEKFDLLFSLNKDNSTLIELDSMPENLYPKFVEGFLGPHRLDSETIHNIYKQTDGNPFFLKSLLRLLKESKVIFFDTDSYWKLDTSLDFPSSYGLADTITKRLRKVYIDLPGSREVLTYASVLGYRFDLDILTSFMKKDKLEVFHLLQDLDQIYSIVKRIGDSTTFVFDHRKTLETIYSGLGSIATDCHRDIAEFLESKFGEQKDPFIISYHYYRAREWDKTLKFLSISAKTSFENYFFVDAIKQYQECFKLIKDNKVSFPQLEYNSLRLGYAKALLGNNSTSECITNLNDLEKTASLTEMERAETKLLLGRCWRYEGSGDAGRKAIESLEESLRIYEKLGNVSKLGEVYSFLATVYDHFGYFEKAVKAFEKSQINFNLANDVRELAKLQRKSGIIYESRRAIEFMKNALDIFEKYSMKIEKARCLNNMGAESFYIGKFDDAQKYLGSSLEIFRSLDSPEVDVPLNNLGLVYQQKREYSKALQFFEDANANVSELFDNIFINMNIANTLKQTGDISKAKQIMIHLEPLVLQYPESVMNDYYCFNRAVIHYELKEYNIAESWLQRFEPNNYKNDKELALAKRYQILSKILDRKGIDSREVNQKSLEVYKTARPQKWFYELDYYPCDIHIWD</sequence>
<dbReference type="AlphaFoldDB" id="A0A128A1X4"/>
<accession>A0A128A1X4</accession>
<keyword evidence="1" id="KW-0547">Nucleotide-binding</keyword>
<dbReference type="Pfam" id="PF13191">
    <property type="entry name" value="AAA_16"/>
    <property type="match status" value="1"/>
</dbReference>
<dbReference type="InterPro" id="IPR011990">
    <property type="entry name" value="TPR-like_helical_dom_sf"/>
</dbReference>
<proteinExistence type="predicted"/>
<name>A0A128A1X4_9ARCH</name>
<gene>
    <name evidence="4" type="ORF">NDEV_0598</name>
</gene>
<dbReference type="PANTHER" id="PTHR16305">
    <property type="entry name" value="TESTICULAR SOLUBLE ADENYLYL CYCLASE"/>
    <property type="match status" value="1"/>
</dbReference>
<dbReference type="Gene3D" id="1.25.40.10">
    <property type="entry name" value="Tetratricopeptide repeat domain"/>
    <property type="match status" value="2"/>
</dbReference>
<dbReference type="KEGG" id="ndv:NDEV_0598"/>
<evidence type="ECO:0000256" key="2">
    <source>
        <dbReference type="ARBA" id="ARBA00022840"/>
    </source>
</evidence>